<proteinExistence type="predicted"/>
<evidence type="ECO:0000313" key="2">
    <source>
        <dbReference type="EMBL" id="MDV0447741.1"/>
    </source>
</evidence>
<dbReference type="SMART" id="SM00518">
    <property type="entry name" value="AP2Ec"/>
    <property type="match status" value="1"/>
</dbReference>
<dbReference type="SUPFAM" id="SSF51658">
    <property type="entry name" value="Xylose isomerase-like"/>
    <property type="match status" value="1"/>
</dbReference>
<dbReference type="GO" id="GO:0006284">
    <property type="term" value="P:base-excision repair"/>
    <property type="evidence" value="ECO:0007669"/>
    <property type="project" value="TreeGrafter"/>
</dbReference>
<dbReference type="PANTHER" id="PTHR21445">
    <property type="entry name" value="ENDONUCLEASE IV ENDODEOXYRIBONUCLEASE IV"/>
    <property type="match status" value="1"/>
</dbReference>
<evidence type="ECO:0000313" key="3">
    <source>
        <dbReference type="Proteomes" id="UP001271789"/>
    </source>
</evidence>
<dbReference type="GO" id="GO:0008833">
    <property type="term" value="F:deoxyribonuclease IV (phage-T4-induced) activity"/>
    <property type="evidence" value="ECO:0007669"/>
    <property type="project" value="UniProtKB-EC"/>
</dbReference>
<reference evidence="2" key="1">
    <citation type="submission" date="2023-06" db="EMBL/GenBank/DDBJ databases">
        <title>Genome sequence of Methanosarcinaceae archaeon Ag5.</title>
        <authorList>
            <person name="Protasov E."/>
            <person name="Platt K."/>
            <person name="Poehlein A."/>
            <person name="Daniel R."/>
            <person name="Brune A."/>
        </authorList>
    </citation>
    <scope>NUCLEOTIDE SEQUENCE</scope>
    <source>
        <strain evidence="2">Ag5</strain>
    </source>
</reference>
<dbReference type="RefSeq" id="WP_338100188.1">
    <property type="nucleotide sequence ID" value="NZ_JAWDKD010000022.1"/>
</dbReference>
<dbReference type="GO" id="GO:0003906">
    <property type="term" value="F:DNA-(apurinic or apyrimidinic site) endonuclease activity"/>
    <property type="evidence" value="ECO:0007669"/>
    <property type="project" value="TreeGrafter"/>
</dbReference>
<dbReference type="InterPro" id="IPR013022">
    <property type="entry name" value="Xyl_isomerase-like_TIM-brl"/>
</dbReference>
<keyword evidence="2" id="KW-0540">Nuclease</keyword>
<dbReference type="Gene3D" id="3.20.20.150">
    <property type="entry name" value="Divalent-metal-dependent TIM barrel enzymes"/>
    <property type="match status" value="1"/>
</dbReference>
<sequence>MIGVSTIALFDKDLDAALSEIEEFAGFAEIFSEGKHDIVADFKKNPNIDCLFSHNLSYSVHAPTQDVNLASLREKVRLTGLDVILESAHVCQEIDAGTLVIHPGYMPLKSDGFFEKSKAALLQSLRRLSEIQEETGVQICVENMPDVDFYLFRRPEEIDLDAFDLPFALDIGHAHTTKTLDEFLNRRVDHYHIHDNDGKSDSHLAFGDGNIGETVLDQIIQKSKKENATLIAECKKIEDAEKTFKILGSKIK</sequence>
<dbReference type="Pfam" id="PF01261">
    <property type="entry name" value="AP_endonuc_2"/>
    <property type="match status" value="1"/>
</dbReference>
<protein>
    <submittedName>
        <fullName evidence="2">Endonuclease 4</fullName>
        <ecNumber evidence="2">3.1.21.2</ecNumber>
    </submittedName>
</protein>
<dbReference type="AlphaFoldDB" id="A0AAE4MKW0"/>
<keyword evidence="2" id="KW-0378">Hydrolase</keyword>
<name>A0AAE4MKW0_9EURY</name>
<dbReference type="EC" id="3.1.21.2" evidence="2"/>
<dbReference type="InterPro" id="IPR036237">
    <property type="entry name" value="Xyl_isomerase-like_sf"/>
</dbReference>
<dbReference type="EMBL" id="JAWDKD010000022">
    <property type="protein sequence ID" value="MDV0447741.1"/>
    <property type="molecule type" value="Genomic_DNA"/>
</dbReference>
<evidence type="ECO:0000259" key="1">
    <source>
        <dbReference type="Pfam" id="PF01261"/>
    </source>
</evidence>
<keyword evidence="2" id="KW-0255">Endonuclease</keyword>
<accession>A0AAE4MKW0</accession>
<dbReference type="GO" id="GO:0003677">
    <property type="term" value="F:DNA binding"/>
    <property type="evidence" value="ECO:0007669"/>
    <property type="project" value="InterPro"/>
</dbReference>
<comment type="caution">
    <text evidence="2">The sequence shown here is derived from an EMBL/GenBank/DDBJ whole genome shotgun (WGS) entry which is preliminary data.</text>
</comment>
<keyword evidence="3" id="KW-1185">Reference proteome</keyword>
<dbReference type="GO" id="GO:0008081">
    <property type="term" value="F:phosphoric diester hydrolase activity"/>
    <property type="evidence" value="ECO:0007669"/>
    <property type="project" value="TreeGrafter"/>
</dbReference>
<gene>
    <name evidence="2" type="primary">nfo_3</name>
    <name evidence="2" type="ORF">MsAg5_16540</name>
</gene>
<dbReference type="Proteomes" id="UP001271789">
    <property type="component" value="Unassembled WGS sequence"/>
</dbReference>
<organism evidence="2 3">
    <name type="scientific">Methanolapillus africanus</name>
    <dbReference type="NCBI Taxonomy" id="3028297"/>
    <lineage>
        <taxon>Archaea</taxon>
        <taxon>Methanobacteriati</taxon>
        <taxon>Methanobacteriota</taxon>
        <taxon>Stenosarchaea group</taxon>
        <taxon>Methanomicrobia</taxon>
        <taxon>Methanosarcinales</taxon>
        <taxon>Methanosarcinaceae</taxon>
        <taxon>Methanolapillus</taxon>
    </lineage>
</organism>
<dbReference type="InterPro" id="IPR001719">
    <property type="entry name" value="AP_endonuc_2"/>
</dbReference>
<dbReference type="PANTHER" id="PTHR21445:SF0">
    <property type="entry name" value="APURINIC-APYRIMIDINIC ENDONUCLEASE"/>
    <property type="match status" value="1"/>
</dbReference>
<dbReference type="GO" id="GO:0008270">
    <property type="term" value="F:zinc ion binding"/>
    <property type="evidence" value="ECO:0007669"/>
    <property type="project" value="InterPro"/>
</dbReference>
<feature type="domain" description="Xylose isomerase-like TIM barrel" evidence="1">
    <location>
        <begin position="51"/>
        <end position="237"/>
    </location>
</feature>